<dbReference type="GO" id="GO:0009449">
    <property type="term" value="P:gamma-aminobutyric acid biosynthetic process"/>
    <property type="evidence" value="ECO:0007669"/>
    <property type="project" value="TreeGrafter"/>
</dbReference>
<evidence type="ECO:0000256" key="2">
    <source>
        <dbReference type="ARBA" id="ARBA00009533"/>
    </source>
</evidence>
<evidence type="ECO:0000256" key="1">
    <source>
        <dbReference type="ARBA" id="ARBA00001933"/>
    </source>
</evidence>
<gene>
    <name evidence="8" type="ORF">EB796_010684</name>
</gene>
<dbReference type="GO" id="GO:0005737">
    <property type="term" value="C:cytoplasm"/>
    <property type="evidence" value="ECO:0007669"/>
    <property type="project" value="TreeGrafter"/>
</dbReference>
<dbReference type="CDD" id="cd06450">
    <property type="entry name" value="DOPA_deC_like"/>
    <property type="match status" value="1"/>
</dbReference>
<dbReference type="PANTHER" id="PTHR45677">
    <property type="entry name" value="GLUTAMATE DECARBOXYLASE-RELATED"/>
    <property type="match status" value="1"/>
</dbReference>
<dbReference type="OrthoDB" id="392571at2759"/>
<evidence type="ECO:0000256" key="4">
    <source>
        <dbReference type="ARBA" id="ARBA00022898"/>
    </source>
</evidence>
<dbReference type="Gene3D" id="3.90.1150.170">
    <property type="match status" value="1"/>
</dbReference>
<evidence type="ECO:0000256" key="5">
    <source>
        <dbReference type="ARBA" id="ARBA00023239"/>
    </source>
</evidence>
<dbReference type="Gene3D" id="3.40.640.10">
    <property type="entry name" value="Type I PLP-dependent aspartate aminotransferase-like (Major domain)"/>
    <property type="match status" value="1"/>
</dbReference>
<dbReference type="InterPro" id="IPR002129">
    <property type="entry name" value="PyrdxlP-dep_de-COase"/>
</dbReference>
<comment type="caution">
    <text evidence="8">The sequence shown here is derived from an EMBL/GenBank/DDBJ whole genome shotgun (WGS) entry which is preliminary data.</text>
</comment>
<comment type="cofactor">
    <cofactor evidence="1 6 7">
        <name>pyridoxal 5'-phosphate</name>
        <dbReference type="ChEBI" id="CHEBI:597326"/>
    </cofactor>
</comment>
<evidence type="ECO:0000313" key="8">
    <source>
        <dbReference type="EMBL" id="KAF6031019.1"/>
    </source>
</evidence>
<dbReference type="InterPro" id="IPR015421">
    <property type="entry name" value="PyrdxlP-dep_Trfase_major"/>
</dbReference>
<accession>A0A7J7JX77</accession>
<keyword evidence="5 7" id="KW-0456">Lyase</keyword>
<feature type="modified residue" description="N6-(pyridoxal phosphate)lysine" evidence="6">
    <location>
        <position position="316"/>
    </location>
</feature>
<proteinExistence type="inferred from homology"/>
<dbReference type="GO" id="GO:0030170">
    <property type="term" value="F:pyridoxal phosphate binding"/>
    <property type="evidence" value="ECO:0007669"/>
    <property type="project" value="InterPro"/>
</dbReference>
<sequence>MANIDSWEAFEDAFCQDLLPALGGKQKTEEFFLRLSHMLVEYMAKQQDRQTKVLDFHHPHHLKEMMSHCLGIPSEGVTLEQVLSDCKETMKYGVRTGHPRFFNQLSSGLDLISVAGEWLTATVNTNMFTYEIAPTFTLMEEIVINHMISKIGWSGGDGVLTPGGTISNLYAVLLARFKFDPKVKSDGVNLHQFIIFTSKQSHYSIEQAGAVSGIGMKNVISVECDARGKMIVECLEKHIIQAKALGKVPVMVNATASTTVLGAFDPFNDIADVCEKHGIWLHVDSAWGGGYLLSNDYRYKLAGVYRADSVTWNPHKLMGQTLQCSALLTKHLGLLKECNSIGATYLFQKDKQYDLDYDTGDKTIQCGRHNDIFKLWLTWRAKTIYFVGLKFNHFNFVIKYTFDMVMWGYEEQINQVHALSRYLLGRLKQAADFELVLDEPESTNVCFWYVPDSLRNMSHGVARDTILHRVAPKIKAAMMQAGTVMIGYQPLETKPNFFRYVCANPSATQSDIDFLLDEIRRLGKAEDIKGSYTSEQITK</sequence>
<dbReference type="Proteomes" id="UP000593567">
    <property type="component" value="Unassembled WGS sequence"/>
</dbReference>
<evidence type="ECO:0000256" key="3">
    <source>
        <dbReference type="ARBA" id="ARBA00022793"/>
    </source>
</evidence>
<keyword evidence="9" id="KW-1185">Reference proteome</keyword>
<reference evidence="8" key="1">
    <citation type="submission" date="2020-06" db="EMBL/GenBank/DDBJ databases">
        <title>Draft genome of Bugula neritina, a colonial animal packing powerful symbionts and potential medicines.</title>
        <authorList>
            <person name="Rayko M."/>
        </authorList>
    </citation>
    <scope>NUCLEOTIDE SEQUENCE [LARGE SCALE GENOMIC DNA]</scope>
    <source>
        <strain evidence="8">Kwan_BN1</strain>
    </source>
</reference>
<dbReference type="AlphaFoldDB" id="A0A7J7JX77"/>
<dbReference type="InterPro" id="IPR015424">
    <property type="entry name" value="PyrdxlP-dep_Trfase"/>
</dbReference>
<dbReference type="PANTHER" id="PTHR45677:SF10">
    <property type="entry name" value="GLUTAMATE DECARBOXYLASE"/>
    <property type="match status" value="1"/>
</dbReference>
<protein>
    <submittedName>
        <fullName evidence="8">GAD1</fullName>
    </submittedName>
</protein>
<organism evidence="8 9">
    <name type="scientific">Bugula neritina</name>
    <name type="common">Brown bryozoan</name>
    <name type="synonym">Sertularia neritina</name>
    <dbReference type="NCBI Taxonomy" id="10212"/>
    <lineage>
        <taxon>Eukaryota</taxon>
        <taxon>Metazoa</taxon>
        <taxon>Spiralia</taxon>
        <taxon>Lophotrochozoa</taxon>
        <taxon>Bryozoa</taxon>
        <taxon>Gymnolaemata</taxon>
        <taxon>Cheilostomatida</taxon>
        <taxon>Flustrina</taxon>
        <taxon>Buguloidea</taxon>
        <taxon>Bugulidae</taxon>
        <taxon>Bugula</taxon>
    </lineage>
</organism>
<name>A0A7J7JX77_BUGNE</name>
<evidence type="ECO:0000256" key="7">
    <source>
        <dbReference type="RuleBase" id="RU000382"/>
    </source>
</evidence>
<evidence type="ECO:0000313" key="9">
    <source>
        <dbReference type="Proteomes" id="UP000593567"/>
    </source>
</evidence>
<evidence type="ECO:0000256" key="6">
    <source>
        <dbReference type="PIRSR" id="PIRSR602129-50"/>
    </source>
</evidence>
<dbReference type="Pfam" id="PF00282">
    <property type="entry name" value="Pyridoxal_deC"/>
    <property type="match status" value="1"/>
</dbReference>
<keyword evidence="4 6" id="KW-0663">Pyridoxal phosphate</keyword>
<keyword evidence="3" id="KW-0210">Decarboxylase</keyword>
<comment type="similarity">
    <text evidence="2 7">Belongs to the group II decarboxylase family.</text>
</comment>
<dbReference type="SUPFAM" id="SSF53383">
    <property type="entry name" value="PLP-dependent transferases"/>
    <property type="match status" value="1"/>
</dbReference>
<dbReference type="PROSITE" id="PS00392">
    <property type="entry name" value="DDC_GAD_HDC_YDC"/>
    <property type="match status" value="1"/>
</dbReference>
<dbReference type="GO" id="GO:0004351">
    <property type="term" value="F:glutamate decarboxylase activity"/>
    <property type="evidence" value="ECO:0007669"/>
    <property type="project" value="TreeGrafter"/>
</dbReference>
<dbReference type="EMBL" id="VXIV02001644">
    <property type="protein sequence ID" value="KAF6031019.1"/>
    <property type="molecule type" value="Genomic_DNA"/>
</dbReference>
<dbReference type="InterPro" id="IPR021115">
    <property type="entry name" value="Pyridoxal-P_BS"/>
</dbReference>